<reference evidence="1" key="1">
    <citation type="submission" date="2022-03" db="EMBL/GenBank/DDBJ databases">
        <authorList>
            <person name="Leyn A S."/>
        </authorList>
    </citation>
    <scope>NUCLEOTIDE SEQUENCE</scope>
    <source>
        <strain evidence="1">Streptomyces globisporus 4-3</strain>
    </source>
</reference>
<sequence>MLGGAEDFTFASASVRGRSGWTPSGIGAVESALGAIAARRRGRDR</sequence>
<name>A0ABN8V5F5_STRGL</name>
<dbReference type="Proteomes" id="UP001154015">
    <property type="component" value="Unassembled WGS sequence"/>
</dbReference>
<gene>
    <name evidence="1" type="ORF">SGL43_03171</name>
</gene>
<dbReference type="EMBL" id="CAKXYP010000008">
    <property type="protein sequence ID" value="CAH9416148.1"/>
    <property type="molecule type" value="Genomic_DNA"/>
</dbReference>
<proteinExistence type="predicted"/>
<protein>
    <submittedName>
        <fullName evidence="1">Uncharacterized protein</fullName>
    </submittedName>
</protein>
<evidence type="ECO:0000313" key="2">
    <source>
        <dbReference type="Proteomes" id="UP001154015"/>
    </source>
</evidence>
<keyword evidence="2" id="KW-1185">Reference proteome</keyword>
<organism evidence="1 2">
    <name type="scientific">Streptomyces globisporus</name>
    <dbReference type="NCBI Taxonomy" id="1908"/>
    <lineage>
        <taxon>Bacteria</taxon>
        <taxon>Bacillati</taxon>
        <taxon>Actinomycetota</taxon>
        <taxon>Actinomycetes</taxon>
        <taxon>Kitasatosporales</taxon>
        <taxon>Streptomycetaceae</taxon>
        <taxon>Streptomyces</taxon>
    </lineage>
</organism>
<accession>A0ABN8V5F5</accession>
<evidence type="ECO:0000313" key="1">
    <source>
        <dbReference type="EMBL" id="CAH9416148.1"/>
    </source>
</evidence>
<comment type="caution">
    <text evidence="1">The sequence shown here is derived from an EMBL/GenBank/DDBJ whole genome shotgun (WGS) entry which is preliminary data.</text>
</comment>